<dbReference type="Pfam" id="PF02254">
    <property type="entry name" value="TrkA_N"/>
    <property type="match status" value="1"/>
</dbReference>
<dbReference type="AlphaFoldDB" id="A0A1I4YW94"/>
<gene>
    <name evidence="5" type="ORF">SAMN04487961_3052</name>
</gene>
<evidence type="ECO:0000259" key="4">
    <source>
        <dbReference type="Pfam" id="PF07885"/>
    </source>
</evidence>
<organism evidence="5 6">
    <name type="scientific">Marinobacter pelagius</name>
    <dbReference type="NCBI Taxonomy" id="379482"/>
    <lineage>
        <taxon>Bacteria</taxon>
        <taxon>Pseudomonadati</taxon>
        <taxon>Pseudomonadota</taxon>
        <taxon>Gammaproteobacteria</taxon>
        <taxon>Pseudomonadales</taxon>
        <taxon>Marinobacteraceae</taxon>
        <taxon>Marinobacter</taxon>
    </lineage>
</organism>
<feature type="domain" description="RCK N-terminal" evidence="3">
    <location>
        <begin position="172"/>
        <end position="258"/>
    </location>
</feature>
<feature type="transmembrane region" description="Helical" evidence="2">
    <location>
        <begin position="81"/>
        <end position="103"/>
    </location>
</feature>
<dbReference type="RefSeq" id="WP_092005543.1">
    <property type="nucleotide sequence ID" value="NZ_FOUR01000008.1"/>
</dbReference>
<dbReference type="GO" id="GO:0006813">
    <property type="term" value="P:potassium ion transport"/>
    <property type="evidence" value="ECO:0007669"/>
    <property type="project" value="InterPro"/>
</dbReference>
<keyword evidence="2" id="KW-1133">Transmembrane helix</keyword>
<dbReference type="PANTHER" id="PTHR43833:SF9">
    <property type="entry name" value="POTASSIUM CHANNEL PROTEIN YUGO-RELATED"/>
    <property type="match status" value="1"/>
</dbReference>
<dbReference type="GO" id="GO:0034220">
    <property type="term" value="P:monoatomic ion transmembrane transport"/>
    <property type="evidence" value="ECO:0007669"/>
    <property type="project" value="UniProtKB-KW"/>
</dbReference>
<feature type="domain" description="Potassium channel" evidence="4">
    <location>
        <begin position="33"/>
        <end position="98"/>
    </location>
</feature>
<dbReference type="GO" id="GO:0005886">
    <property type="term" value="C:plasma membrane"/>
    <property type="evidence" value="ECO:0007669"/>
    <property type="project" value="UniProtKB-SubCell"/>
</dbReference>
<dbReference type="InterPro" id="IPR036291">
    <property type="entry name" value="NAD(P)-bd_dom_sf"/>
</dbReference>
<dbReference type="EMBL" id="FOUR01000008">
    <property type="protein sequence ID" value="SFN42326.1"/>
    <property type="molecule type" value="Genomic_DNA"/>
</dbReference>
<sequence>MLPLRRSLSPEHAETHLPMGRIIRARMKRLFLILIAMITLQILIIWAAEDLDLFESIWLTLTTATTVGYGDFSPKTPVGRISTMLIMFVGVITMLTIIISDFIEYRFYRREQILKGRWIYKMKEHIVIINTPKTGGAQYFMRFASQVRAVPGYETIPIMLVTREFPAGLPAELSDCGVVHYHGSGSDPEALKAAHAGSAKHIIVLAADEADPISDSLTFDIAHRLAESNLGSHTTVECVSDRNRERFKALGIRTIIRPVRTYPEIMVRAVVAPGSEKVLEDMFNYERDHPHRYDLTLDDLSWADIVSALVRHGIGTALAYIDNDDEVICHPPTNDEVEGKGLIVLVRSTDTPGVEVVEEALDRYRKFLASWHEKDQAGKPSGTA</sequence>
<keyword evidence="2" id="KW-0472">Membrane</keyword>
<name>A0A1I4YW94_9GAMM</name>
<dbReference type="PANTHER" id="PTHR43833">
    <property type="entry name" value="POTASSIUM CHANNEL PROTEIN 2-RELATED-RELATED"/>
    <property type="match status" value="1"/>
</dbReference>
<feature type="transmembrane region" description="Helical" evidence="2">
    <location>
        <begin position="30"/>
        <end position="48"/>
    </location>
</feature>
<dbReference type="InterPro" id="IPR050721">
    <property type="entry name" value="Trk_Ktr_HKT_K-transport"/>
</dbReference>
<keyword evidence="2" id="KW-0812">Transmembrane</keyword>
<proteinExistence type="predicted"/>
<evidence type="ECO:0000313" key="5">
    <source>
        <dbReference type="EMBL" id="SFN42326.1"/>
    </source>
</evidence>
<accession>A0A1I4YW94</accession>
<dbReference type="SUPFAM" id="SSF51735">
    <property type="entry name" value="NAD(P)-binding Rossmann-fold domains"/>
    <property type="match status" value="1"/>
</dbReference>
<dbReference type="Pfam" id="PF07885">
    <property type="entry name" value="Ion_trans_2"/>
    <property type="match status" value="1"/>
</dbReference>
<evidence type="ECO:0000259" key="3">
    <source>
        <dbReference type="Pfam" id="PF02254"/>
    </source>
</evidence>
<dbReference type="InterPro" id="IPR013099">
    <property type="entry name" value="K_chnl_dom"/>
</dbReference>
<keyword evidence="5" id="KW-0813">Transport</keyword>
<dbReference type="Proteomes" id="UP000199339">
    <property type="component" value="Unassembled WGS sequence"/>
</dbReference>
<dbReference type="Gene3D" id="1.10.287.70">
    <property type="match status" value="1"/>
</dbReference>
<evidence type="ECO:0000256" key="1">
    <source>
        <dbReference type="ARBA" id="ARBA00004651"/>
    </source>
</evidence>
<dbReference type="SUPFAM" id="SSF81324">
    <property type="entry name" value="Voltage-gated potassium channels"/>
    <property type="match status" value="1"/>
</dbReference>
<reference evidence="6" key="1">
    <citation type="submission" date="2016-10" db="EMBL/GenBank/DDBJ databases">
        <authorList>
            <person name="Varghese N."/>
            <person name="Submissions S."/>
        </authorList>
    </citation>
    <scope>NUCLEOTIDE SEQUENCE [LARGE SCALE GENOMIC DNA]</scope>
    <source>
        <strain evidence="6">CGMCC 1.6775</strain>
    </source>
</reference>
<evidence type="ECO:0000313" key="6">
    <source>
        <dbReference type="Proteomes" id="UP000199339"/>
    </source>
</evidence>
<comment type="subcellular location">
    <subcellularLocation>
        <location evidence="1">Cell membrane</location>
        <topology evidence="1">Multi-pass membrane protein</topology>
    </subcellularLocation>
</comment>
<keyword evidence="6" id="KW-1185">Reference proteome</keyword>
<keyword evidence="5" id="KW-0407">Ion channel</keyword>
<dbReference type="InterPro" id="IPR003148">
    <property type="entry name" value="RCK_N"/>
</dbReference>
<dbReference type="OrthoDB" id="9813518at2"/>
<dbReference type="Gene3D" id="3.40.50.720">
    <property type="entry name" value="NAD(P)-binding Rossmann-like Domain"/>
    <property type="match status" value="1"/>
</dbReference>
<keyword evidence="5" id="KW-0406">Ion transport</keyword>
<evidence type="ECO:0000256" key="2">
    <source>
        <dbReference type="SAM" id="Phobius"/>
    </source>
</evidence>
<protein>
    <submittedName>
        <fullName evidence="5">Voltage-gated potassium channel</fullName>
    </submittedName>
</protein>